<feature type="chain" id="PRO_5022102894" evidence="2">
    <location>
        <begin position="22"/>
        <end position="184"/>
    </location>
</feature>
<dbReference type="InterPro" id="IPR003646">
    <property type="entry name" value="SH3-like_bac-type"/>
</dbReference>
<dbReference type="RefSeq" id="WP_145342489.1">
    <property type="nucleotide sequence ID" value="NZ_SMLY01000073.1"/>
</dbReference>
<comment type="caution">
    <text evidence="4">The sequence shown here is derived from an EMBL/GenBank/DDBJ whole genome shotgun (WGS) entry which is preliminary data.</text>
</comment>
<sequence length="184" mass="19849">MYRRLSLFVTALALFAIPANASAASYPAVSTANVNIRTGPGTSYQVISTIPQGAGLQVYSCTANYAWCDASFSGMRGWVSGNYITYAARGQYYGRPVTAVGIYVGVPRIYRNYPIYRSGPRVFAPPPRAVAPLPPRAVYPLPPRAHRPHAGRPPAAHAPRAHQPRAHQPRGPNQGPPRGNGPHH</sequence>
<proteinExistence type="predicted"/>
<accession>A0A562T7Y1</accession>
<feature type="region of interest" description="Disordered" evidence="1">
    <location>
        <begin position="138"/>
        <end position="184"/>
    </location>
</feature>
<dbReference type="PROSITE" id="PS51781">
    <property type="entry name" value="SH3B"/>
    <property type="match status" value="1"/>
</dbReference>
<feature type="signal peptide" evidence="2">
    <location>
        <begin position="1"/>
        <end position="21"/>
    </location>
</feature>
<evidence type="ECO:0000256" key="1">
    <source>
        <dbReference type="SAM" id="MobiDB-lite"/>
    </source>
</evidence>
<dbReference type="SMART" id="SM00287">
    <property type="entry name" value="SH3b"/>
    <property type="match status" value="1"/>
</dbReference>
<reference evidence="4 5" key="1">
    <citation type="submission" date="2019-07" db="EMBL/GenBank/DDBJ databases">
        <title>Genomic Encyclopedia of Archaeal and Bacterial Type Strains, Phase II (KMG-II): from individual species to whole genera.</title>
        <authorList>
            <person name="Goeker M."/>
        </authorList>
    </citation>
    <scope>NUCLEOTIDE SEQUENCE [LARGE SCALE GENOMIC DNA]</scope>
    <source>
        <strain evidence="4 5">ATCC BAA-252</strain>
    </source>
</reference>
<protein>
    <submittedName>
        <fullName evidence="4">SH3 domain-containing protein</fullName>
    </submittedName>
</protein>
<dbReference type="OrthoDB" id="8451772at2"/>
<dbReference type="Gene3D" id="2.30.30.40">
    <property type="entry name" value="SH3 Domains"/>
    <property type="match status" value="1"/>
</dbReference>
<dbReference type="AlphaFoldDB" id="A0A562T7Y1"/>
<feature type="compositionally biased region" description="Basic residues" evidence="1">
    <location>
        <begin position="159"/>
        <end position="168"/>
    </location>
</feature>
<evidence type="ECO:0000256" key="2">
    <source>
        <dbReference type="SAM" id="SignalP"/>
    </source>
</evidence>
<dbReference type="EMBL" id="VLLF01000003">
    <property type="protein sequence ID" value="TWI89672.1"/>
    <property type="molecule type" value="Genomic_DNA"/>
</dbReference>
<dbReference type="Proteomes" id="UP000320593">
    <property type="component" value="Unassembled WGS sequence"/>
</dbReference>
<evidence type="ECO:0000313" key="4">
    <source>
        <dbReference type="EMBL" id="TWI89672.1"/>
    </source>
</evidence>
<gene>
    <name evidence="4" type="ORF">JM93_01878</name>
</gene>
<name>A0A562T7Y1_9HYPH</name>
<organism evidence="4 5">
    <name type="scientific">Roseibium hamelinense</name>
    <dbReference type="NCBI Taxonomy" id="150831"/>
    <lineage>
        <taxon>Bacteria</taxon>
        <taxon>Pseudomonadati</taxon>
        <taxon>Pseudomonadota</taxon>
        <taxon>Alphaproteobacteria</taxon>
        <taxon>Hyphomicrobiales</taxon>
        <taxon>Stappiaceae</taxon>
        <taxon>Roseibium</taxon>
    </lineage>
</organism>
<keyword evidence="2" id="KW-0732">Signal</keyword>
<dbReference type="Pfam" id="PF08239">
    <property type="entry name" value="SH3_3"/>
    <property type="match status" value="1"/>
</dbReference>
<evidence type="ECO:0000259" key="3">
    <source>
        <dbReference type="PROSITE" id="PS51781"/>
    </source>
</evidence>
<keyword evidence="5" id="KW-1185">Reference proteome</keyword>
<evidence type="ECO:0000313" key="5">
    <source>
        <dbReference type="Proteomes" id="UP000320593"/>
    </source>
</evidence>
<feature type="domain" description="SH3b" evidence="3">
    <location>
        <begin position="23"/>
        <end position="88"/>
    </location>
</feature>